<dbReference type="PROSITE" id="PS51996">
    <property type="entry name" value="TR_MART"/>
    <property type="match status" value="1"/>
</dbReference>
<dbReference type="SUPFAM" id="SSF55486">
    <property type="entry name" value="Metalloproteases ('zincins'), catalytic domain"/>
    <property type="match status" value="1"/>
</dbReference>
<dbReference type="Gene3D" id="3.90.176.10">
    <property type="entry name" value="Toxin ADP-ribosyltransferase, Chain A, domain 1"/>
    <property type="match status" value="1"/>
</dbReference>
<organism evidence="5 6">
    <name type="scientific">Bacillus cereus VD133</name>
    <dbReference type="NCBI Taxonomy" id="1053233"/>
    <lineage>
        <taxon>Bacteria</taxon>
        <taxon>Bacillati</taxon>
        <taxon>Bacillota</taxon>
        <taxon>Bacilli</taxon>
        <taxon>Bacillales</taxon>
        <taxon>Bacillaceae</taxon>
        <taxon>Bacillus</taxon>
        <taxon>Bacillus cereus group</taxon>
    </lineage>
</organism>
<evidence type="ECO:0000256" key="1">
    <source>
        <dbReference type="ARBA" id="ARBA00004613"/>
    </source>
</evidence>
<dbReference type="Pfam" id="PF07737">
    <property type="entry name" value="ATLF"/>
    <property type="match status" value="1"/>
</dbReference>
<dbReference type="SUPFAM" id="SSF56399">
    <property type="entry name" value="ADP-ribosylation"/>
    <property type="match status" value="1"/>
</dbReference>
<dbReference type="CDD" id="cd20493">
    <property type="entry name" value="M34_ATLF_C-like"/>
    <property type="match status" value="1"/>
</dbReference>
<evidence type="ECO:0000256" key="2">
    <source>
        <dbReference type="ARBA" id="ARBA00022525"/>
    </source>
</evidence>
<evidence type="ECO:0000256" key="3">
    <source>
        <dbReference type="SAM" id="Coils"/>
    </source>
</evidence>
<proteinExistence type="predicted"/>
<evidence type="ECO:0000313" key="6">
    <source>
        <dbReference type="Proteomes" id="UP000014018"/>
    </source>
</evidence>
<gene>
    <name evidence="5" type="ORF">IIU_05847</name>
</gene>
<dbReference type="AlphaFoldDB" id="A0A9W5PLC7"/>
<dbReference type="Pfam" id="PF03496">
    <property type="entry name" value="ADPrib_exo_Tox"/>
    <property type="match status" value="1"/>
</dbReference>
<feature type="domain" description="ATLF-like" evidence="4">
    <location>
        <begin position="253"/>
        <end position="442"/>
    </location>
</feature>
<feature type="coiled-coil region" evidence="3">
    <location>
        <begin position="67"/>
        <end position="94"/>
    </location>
</feature>
<keyword evidence="2" id="KW-0964">Secreted</keyword>
<name>A0A9W5PLC7_BACCE</name>
<comment type="caution">
    <text evidence="5">The sequence shown here is derived from an EMBL/GenBank/DDBJ whole genome shotgun (WGS) entry which is preliminary data.</text>
</comment>
<sequence>MQLKSMYKVLATTVILGQTMVAPILSHADTNGKKNEIQTMNKNDATDNRSGKLNTINLISDVEDYGKKTTEEAKKGIEKKVKEQEKKLTSEEGRAIKDLKNIKSTNDDLVKTDGKGTDPDKQKEIDKLDGILRKLRTDNTIKVYRSFDGMTEEQATNLKGKIQANPSYGLTSLTKPSGSDPLVEITVPKGSHAAYVTGENHSSELIIERGAGLEFTEKPTKVLDGNHYRIKIKARLLSSEEMKERQSKLNKESQSLSDTMKIPVSLEFSNVETAASIEKARKVITETNTALEGISKIIPTFNVSGLLKKLTVEGVHINIKDGFIKSGETFDGGYTPKTKELELDTTRNVIDTNAPLHELGHAIDHIFFGLNIKNDPNFKQIVSAELQSFLRSNDWEWRPQYADYYNDPREYWAEAFARFMTNNEKLKKEAPKTYQYIIDKLKALHL</sequence>
<dbReference type="RefSeq" id="WP_016111801.1">
    <property type="nucleotide sequence ID" value="NZ_KB976192.1"/>
</dbReference>
<evidence type="ECO:0000259" key="4">
    <source>
        <dbReference type="PROSITE" id="PS51995"/>
    </source>
</evidence>
<dbReference type="EMBL" id="AHFB01000097">
    <property type="protein sequence ID" value="EOO28221.1"/>
    <property type="molecule type" value="Genomic_DNA"/>
</dbReference>
<dbReference type="InterPro" id="IPR024079">
    <property type="entry name" value="MetalloPept_cat_dom_sf"/>
</dbReference>
<dbReference type="Proteomes" id="UP000014018">
    <property type="component" value="Unassembled WGS sequence"/>
</dbReference>
<dbReference type="GO" id="GO:0008237">
    <property type="term" value="F:metallopeptidase activity"/>
    <property type="evidence" value="ECO:0007669"/>
    <property type="project" value="InterPro"/>
</dbReference>
<dbReference type="Gene3D" id="3.40.390.10">
    <property type="entry name" value="Collagenase (Catalytic Domain)"/>
    <property type="match status" value="1"/>
</dbReference>
<accession>A0A9W5PLC7</accession>
<keyword evidence="3" id="KW-0175">Coiled coil</keyword>
<dbReference type="InterPro" id="IPR014781">
    <property type="entry name" value="Anthrax_toxin_lethal/edema_N/C"/>
</dbReference>
<comment type="subcellular location">
    <subcellularLocation>
        <location evidence="1">Secreted</location>
    </subcellularLocation>
</comment>
<reference evidence="5 6" key="1">
    <citation type="submission" date="2012-12" db="EMBL/GenBank/DDBJ databases">
        <title>The Genome Sequence of Bacillus cereus VD133.</title>
        <authorList>
            <consortium name="The Broad Institute Genome Sequencing Platform"/>
            <consortium name="The Broad Institute Genome Sequencing Center for Infectious Disease"/>
            <person name="Feldgarden M."/>
            <person name="Van der Auwera G.A."/>
            <person name="Mahillon J."/>
            <person name="Duprez V."/>
            <person name="Timmery S."/>
            <person name="Mattelet C."/>
            <person name="Dierick K."/>
            <person name="Sun M."/>
            <person name="Yu Z."/>
            <person name="Zhu L."/>
            <person name="Hu X."/>
            <person name="Shank E.B."/>
            <person name="Swiecicka I."/>
            <person name="Hansen B.M."/>
            <person name="Andrup L."/>
            <person name="Walker B."/>
            <person name="Young S.K."/>
            <person name="Zeng Q."/>
            <person name="Gargeya S."/>
            <person name="Fitzgerald M."/>
            <person name="Haas B."/>
            <person name="Abouelleil A."/>
            <person name="Alvarado L."/>
            <person name="Arachchi H.M."/>
            <person name="Berlin A.M."/>
            <person name="Chapman S.B."/>
            <person name="Dewar J."/>
            <person name="Goldberg J."/>
            <person name="Griggs A."/>
            <person name="Gujja S."/>
            <person name="Hansen M."/>
            <person name="Howarth C."/>
            <person name="Imamovic A."/>
            <person name="Larimer J."/>
            <person name="McCowan C."/>
            <person name="Murphy C."/>
            <person name="Neiman D."/>
            <person name="Pearson M."/>
            <person name="Priest M."/>
            <person name="Roberts A."/>
            <person name="Saif S."/>
            <person name="Shea T."/>
            <person name="Sisk P."/>
            <person name="Sykes S."/>
            <person name="Wortman J."/>
            <person name="Nusbaum C."/>
            <person name="Birren B."/>
        </authorList>
    </citation>
    <scope>NUCLEOTIDE SEQUENCE [LARGE SCALE GENOMIC DNA]</scope>
    <source>
        <strain evidence="5 6">VD133</strain>
    </source>
</reference>
<dbReference type="GO" id="GO:0005576">
    <property type="term" value="C:extracellular region"/>
    <property type="evidence" value="ECO:0007669"/>
    <property type="project" value="UniProtKB-SubCell"/>
</dbReference>
<dbReference type="InterPro" id="IPR003540">
    <property type="entry name" value="ADP-ribosyltransferase"/>
</dbReference>
<evidence type="ECO:0000313" key="5">
    <source>
        <dbReference type="EMBL" id="EOO28221.1"/>
    </source>
</evidence>
<dbReference type="PROSITE" id="PS51995">
    <property type="entry name" value="ATLF"/>
    <property type="match status" value="1"/>
</dbReference>
<protein>
    <recommendedName>
        <fullName evidence="4">ATLF-like domain-containing protein</fullName>
    </recommendedName>
</protein>
<dbReference type="InterPro" id="IPR047568">
    <property type="entry name" value="ATLF-like_dom"/>
</dbReference>